<dbReference type="PANTHER" id="PTHR23065:SF11">
    <property type="entry name" value="SYNDAPIN, ISOFORM C"/>
    <property type="match status" value="1"/>
</dbReference>
<dbReference type="SMART" id="SM00055">
    <property type="entry name" value="FCH"/>
    <property type="match status" value="1"/>
</dbReference>
<dbReference type="GO" id="GO:0005886">
    <property type="term" value="C:plasma membrane"/>
    <property type="evidence" value="ECO:0007669"/>
    <property type="project" value="TreeGrafter"/>
</dbReference>
<evidence type="ECO:0000256" key="2">
    <source>
        <dbReference type="SAM" id="MobiDB-lite"/>
    </source>
</evidence>
<dbReference type="InterPro" id="IPR027267">
    <property type="entry name" value="AH/BAR_dom_sf"/>
</dbReference>
<proteinExistence type="predicted"/>
<dbReference type="SUPFAM" id="SSF103657">
    <property type="entry name" value="BAR/IMD domain-like"/>
    <property type="match status" value="1"/>
</dbReference>
<comment type="caution">
    <text evidence="4">The sequence shown here is derived from an EMBL/GenBank/DDBJ whole genome shotgun (WGS) entry which is preliminary data.</text>
</comment>
<dbReference type="GO" id="GO:0005768">
    <property type="term" value="C:endosome"/>
    <property type="evidence" value="ECO:0007669"/>
    <property type="project" value="TreeGrafter"/>
</dbReference>
<dbReference type="PROSITE" id="PS51741">
    <property type="entry name" value="F_BAR"/>
    <property type="match status" value="1"/>
</dbReference>
<gene>
    <name evidence="4" type="ORF">GIL414_LOCUS76648</name>
</gene>
<feature type="domain" description="F-BAR" evidence="3">
    <location>
        <begin position="39"/>
        <end position="235"/>
    </location>
</feature>
<organism evidence="4 5">
    <name type="scientific">Rotaria magnacalcarata</name>
    <dbReference type="NCBI Taxonomy" id="392030"/>
    <lineage>
        <taxon>Eukaryota</taxon>
        <taxon>Metazoa</taxon>
        <taxon>Spiralia</taxon>
        <taxon>Gnathifera</taxon>
        <taxon>Rotifera</taxon>
        <taxon>Eurotatoria</taxon>
        <taxon>Bdelloidea</taxon>
        <taxon>Philodinida</taxon>
        <taxon>Philodinidae</taxon>
        <taxon>Rotaria</taxon>
    </lineage>
</organism>
<dbReference type="InterPro" id="IPR031160">
    <property type="entry name" value="F_BAR_dom"/>
</dbReference>
<dbReference type="AlphaFoldDB" id="A0A8S3INC3"/>
<protein>
    <recommendedName>
        <fullName evidence="3">F-BAR domain-containing protein</fullName>
    </recommendedName>
</protein>
<dbReference type="Gene3D" id="1.20.1270.60">
    <property type="entry name" value="Arfaptin homology (AH) domain/BAR domain"/>
    <property type="match status" value="1"/>
</dbReference>
<reference evidence="4" key="1">
    <citation type="submission" date="2021-02" db="EMBL/GenBank/DDBJ databases">
        <authorList>
            <person name="Nowell W R."/>
        </authorList>
    </citation>
    <scope>NUCLEOTIDE SEQUENCE</scope>
</reference>
<sequence length="235" mass="27379">MSKNLVLSLSVVDLCSFTHFRYWPTILACINLQSQTTPEKHLPNPWHNRGFCEPDQYQAAIQRCHSGYESCDLLIKIFEERVAIERDYISAIHDWSQSCQKQIQDSKEFGTNKMAWLATIRTGEQAVRTHTDMAERIQHDAIDQMIAFKKHNYAKSIVHVKKIKEFEKEFENLQKPWLKLLSKVKDAKESYHEKHRKLDRAEKAKKIIESNTGAAEEEKKEAQLSVDVYTRESAA</sequence>
<evidence type="ECO:0000313" key="4">
    <source>
        <dbReference type="EMBL" id="CAF5201219.1"/>
    </source>
</evidence>
<feature type="region of interest" description="Disordered" evidence="2">
    <location>
        <begin position="209"/>
        <end position="235"/>
    </location>
</feature>
<keyword evidence="1" id="KW-0175">Coiled coil</keyword>
<dbReference type="EMBL" id="CAJOBJ010345842">
    <property type="protein sequence ID" value="CAF5201219.1"/>
    <property type="molecule type" value="Genomic_DNA"/>
</dbReference>
<evidence type="ECO:0000313" key="5">
    <source>
        <dbReference type="Proteomes" id="UP000681720"/>
    </source>
</evidence>
<evidence type="ECO:0000259" key="3">
    <source>
        <dbReference type="PROSITE" id="PS51741"/>
    </source>
</evidence>
<dbReference type="Pfam" id="PF00611">
    <property type="entry name" value="FCH"/>
    <property type="match status" value="1"/>
</dbReference>
<dbReference type="Proteomes" id="UP000681720">
    <property type="component" value="Unassembled WGS sequence"/>
</dbReference>
<accession>A0A8S3INC3</accession>
<dbReference type="GO" id="GO:0005543">
    <property type="term" value="F:phospholipid binding"/>
    <property type="evidence" value="ECO:0007669"/>
    <property type="project" value="TreeGrafter"/>
</dbReference>
<name>A0A8S3INC3_9BILA</name>
<evidence type="ECO:0000256" key="1">
    <source>
        <dbReference type="PROSITE-ProRule" id="PRU01077"/>
    </source>
</evidence>
<dbReference type="GO" id="GO:0007010">
    <property type="term" value="P:cytoskeleton organization"/>
    <property type="evidence" value="ECO:0007669"/>
    <property type="project" value="TreeGrafter"/>
</dbReference>
<dbReference type="GO" id="GO:0097320">
    <property type="term" value="P:plasma membrane tubulation"/>
    <property type="evidence" value="ECO:0007669"/>
    <property type="project" value="TreeGrafter"/>
</dbReference>
<feature type="non-terminal residue" evidence="4">
    <location>
        <position position="1"/>
    </location>
</feature>
<dbReference type="PANTHER" id="PTHR23065">
    <property type="entry name" value="PROLINE-SERINE-THREONINE PHOSPHATASE INTERACTING PROTEIN 1"/>
    <property type="match status" value="1"/>
</dbReference>
<dbReference type="GO" id="GO:0030100">
    <property type="term" value="P:regulation of endocytosis"/>
    <property type="evidence" value="ECO:0007669"/>
    <property type="project" value="TreeGrafter"/>
</dbReference>
<dbReference type="InterPro" id="IPR001060">
    <property type="entry name" value="FCH_dom"/>
</dbReference>